<proteinExistence type="predicted"/>
<evidence type="ECO:0000313" key="2">
    <source>
        <dbReference type="EMBL" id="MDX8538072.1"/>
    </source>
</evidence>
<comment type="caution">
    <text evidence="2">The sequence shown here is derived from an EMBL/GenBank/DDBJ whole genome shotgun (WGS) entry which is preliminary data.</text>
</comment>
<dbReference type="EMBL" id="JAVIIP010000005">
    <property type="protein sequence ID" value="MDX8538072.1"/>
    <property type="molecule type" value="Genomic_DNA"/>
</dbReference>
<gene>
    <name evidence="2" type="ORF">RFM23_10625</name>
</gene>
<name>A0ABU5ALC0_9HYPH</name>
<keyword evidence="1" id="KW-0732">Signal</keyword>
<evidence type="ECO:0000313" key="3">
    <source>
        <dbReference type="Proteomes" id="UP001276564"/>
    </source>
</evidence>
<organism evidence="2 3">
    <name type="scientific">Mesorhizobium abyssinicae</name>
    <dbReference type="NCBI Taxonomy" id="1209958"/>
    <lineage>
        <taxon>Bacteria</taxon>
        <taxon>Pseudomonadati</taxon>
        <taxon>Pseudomonadota</taxon>
        <taxon>Alphaproteobacteria</taxon>
        <taxon>Hyphomicrobiales</taxon>
        <taxon>Phyllobacteriaceae</taxon>
        <taxon>Mesorhizobium</taxon>
    </lineage>
</organism>
<feature type="signal peptide" evidence="1">
    <location>
        <begin position="1"/>
        <end position="22"/>
    </location>
</feature>
<sequence>MRFRTLLLSVCLGAGLTLPAHADGEVQKLITAADKTRLDKYGETRKAALEEAKAGDPAEVKQLDTLLAKPLVAFSDKDLTGTWKCRTIKAGGLSPLVIYGWFKCKVSDDGSGWRLEKISGSQRTKGRFFDESEKRAIYLGSFTVNEDPAKPYGSGPQSDQVGYAFRNSAAEWRIEFPAPYYESKLDIMEFKR</sequence>
<dbReference type="RefSeq" id="WP_127311103.1">
    <property type="nucleotide sequence ID" value="NZ_JAVIIP010000005.1"/>
</dbReference>
<dbReference type="InterPro" id="IPR032609">
    <property type="entry name" value="DUF4893"/>
</dbReference>
<dbReference type="Proteomes" id="UP001276564">
    <property type="component" value="Unassembled WGS sequence"/>
</dbReference>
<keyword evidence="3" id="KW-1185">Reference proteome</keyword>
<feature type="chain" id="PRO_5046315651" evidence="1">
    <location>
        <begin position="23"/>
        <end position="192"/>
    </location>
</feature>
<protein>
    <submittedName>
        <fullName evidence="2">DUF4893 domain-containing protein</fullName>
    </submittedName>
</protein>
<reference evidence="2 3" key="1">
    <citation type="submission" date="2023-08" db="EMBL/GenBank/DDBJ databases">
        <title>Implementing the SeqCode for naming new Mesorhizobium species isolated from Vachellia karroo root nodules.</title>
        <authorList>
            <person name="Van Lill M."/>
        </authorList>
    </citation>
    <scope>NUCLEOTIDE SEQUENCE [LARGE SCALE GENOMIC DNA]</scope>
    <source>
        <strain evidence="2 3">VK4B</strain>
    </source>
</reference>
<evidence type="ECO:0000256" key="1">
    <source>
        <dbReference type="SAM" id="SignalP"/>
    </source>
</evidence>
<dbReference type="Pfam" id="PF16233">
    <property type="entry name" value="DUF4893"/>
    <property type="match status" value="1"/>
</dbReference>
<accession>A0ABU5ALC0</accession>